<dbReference type="AlphaFoldDB" id="Q11AJ0"/>
<accession>Q11AJ0</accession>
<dbReference type="KEGG" id="mes:Meso_4566"/>
<dbReference type="HOGENOM" id="CLU_132673_0_0_5"/>
<name>Q11AJ0_CHESB</name>
<organism evidence="1">
    <name type="scientific">Chelativorans sp. (strain BNC1)</name>
    <dbReference type="NCBI Taxonomy" id="266779"/>
    <lineage>
        <taxon>Bacteria</taxon>
        <taxon>Pseudomonadati</taxon>
        <taxon>Pseudomonadota</taxon>
        <taxon>Alphaproteobacteria</taxon>
        <taxon>Hyphomicrobiales</taxon>
        <taxon>Phyllobacteriaceae</taxon>
        <taxon>Chelativorans</taxon>
    </lineage>
</organism>
<dbReference type="OrthoDB" id="460909at2"/>
<protein>
    <submittedName>
        <fullName evidence="1">Uncharacterized protein</fullName>
    </submittedName>
</protein>
<dbReference type="EMBL" id="CP000392">
    <property type="protein sequence ID" value="ABG65585.1"/>
    <property type="molecule type" value="Genomic_DNA"/>
</dbReference>
<proteinExistence type="predicted"/>
<gene>
    <name evidence="1" type="ordered locus">Meso_4566</name>
</gene>
<evidence type="ECO:0000313" key="1">
    <source>
        <dbReference type="EMBL" id="ABG65585.1"/>
    </source>
</evidence>
<sequence>MSFVISQSGRTFFRGIIAPPKFLMFDAYYCCLMAGLDARKIGSAEDLDSDPFLNGYPDDFKGQADIIAGLLIDAELDRKDIQAEDRASIEREMTRLIDPTSATRLNNDGDKLLNLYAAAGLAMIQDKIMPPSTIEEFLVAYHRFWHVDAEPTA</sequence>
<keyword evidence="1" id="KW-0614">Plasmid</keyword>
<geneLocation type="plasmid" evidence="1">
    <name>3</name>
</geneLocation>
<reference evidence="1" key="1">
    <citation type="submission" date="2006-06" db="EMBL/GenBank/DDBJ databases">
        <title>Complete sequence of 3 of Chelativorans sp. BNC1.</title>
        <authorList>
            <consortium name="US DOE Joint Genome Institute"/>
            <person name="Copeland A."/>
            <person name="Lucas S."/>
            <person name="Lapidus A."/>
            <person name="Barry K."/>
            <person name="Detter J.C."/>
            <person name="Glavina del Rio T."/>
            <person name="Hammon N."/>
            <person name="Israni S."/>
            <person name="Dalin E."/>
            <person name="Tice H."/>
            <person name="Pitluck S."/>
            <person name="Chertkov O."/>
            <person name="Brettin T."/>
            <person name="Bruce D."/>
            <person name="Han C."/>
            <person name="Tapia R."/>
            <person name="Gilna P."/>
            <person name="Schmutz J."/>
            <person name="Larimer F."/>
            <person name="Land M."/>
            <person name="Hauser L."/>
            <person name="Kyrpides N."/>
            <person name="Mikhailova N."/>
            <person name="Richardson P."/>
        </authorList>
    </citation>
    <scope>NUCLEOTIDE SEQUENCE</scope>
    <source>
        <strain evidence="1">BNC1</strain>
        <plasmid evidence="1">3</plasmid>
    </source>
</reference>